<accession>A0ABR5BR27</accession>
<reference evidence="2 3" key="1">
    <citation type="submission" date="2015-01" db="EMBL/GenBank/DDBJ databases">
        <title>The Genome Sequence of Cryptococcus gattii EJB2.</title>
        <authorList>
            <consortium name="The Broad Institute Genomics Platform"/>
            <person name="Cuomo C."/>
            <person name="Litvintseva A."/>
            <person name="Chen Y."/>
            <person name="Heitman J."/>
            <person name="Sun S."/>
            <person name="Springer D."/>
            <person name="Dromer F."/>
            <person name="Young S."/>
            <person name="Zeng Q."/>
            <person name="Gargeya S."/>
            <person name="Abouelleil A."/>
            <person name="Alvarado L."/>
            <person name="Chapman S.B."/>
            <person name="Gainer-Dewar J."/>
            <person name="Goldberg J."/>
            <person name="Griggs A."/>
            <person name="Gujja S."/>
            <person name="Hansen M."/>
            <person name="Howarth C."/>
            <person name="Imamovic A."/>
            <person name="Larimer J."/>
            <person name="Murphy C."/>
            <person name="Naylor J."/>
            <person name="Pearson M."/>
            <person name="Priest M."/>
            <person name="Roberts A."/>
            <person name="Saif S."/>
            <person name="Shea T."/>
            <person name="Sykes S."/>
            <person name="Wortman J."/>
            <person name="Nusbaum C."/>
            <person name="Birren B."/>
        </authorList>
    </citation>
    <scope>NUCLEOTIDE SEQUENCE [LARGE SCALE GENOMIC DNA]</scope>
    <source>
        <strain evidence="2 3">EJB2</strain>
    </source>
</reference>
<gene>
    <name evidence="2" type="ORF">I306_04953</name>
</gene>
<dbReference type="Proteomes" id="UP000054272">
    <property type="component" value="Unassembled WGS sequence"/>
</dbReference>
<feature type="region of interest" description="Disordered" evidence="1">
    <location>
        <begin position="151"/>
        <end position="180"/>
    </location>
</feature>
<feature type="compositionally biased region" description="Polar residues" evidence="1">
    <location>
        <begin position="158"/>
        <end position="167"/>
    </location>
</feature>
<dbReference type="EMBL" id="KN848726">
    <property type="protein sequence ID" value="KIR78075.1"/>
    <property type="molecule type" value="Genomic_DNA"/>
</dbReference>
<name>A0ABR5BR27_9TREE</name>
<proteinExistence type="predicted"/>
<evidence type="ECO:0000313" key="2">
    <source>
        <dbReference type="EMBL" id="KIR78075.1"/>
    </source>
</evidence>
<keyword evidence="3" id="KW-1185">Reference proteome</keyword>
<organism evidence="2 3">
    <name type="scientific">Cryptococcus gattii EJB2</name>
    <dbReference type="NCBI Taxonomy" id="1296103"/>
    <lineage>
        <taxon>Eukaryota</taxon>
        <taxon>Fungi</taxon>
        <taxon>Dikarya</taxon>
        <taxon>Basidiomycota</taxon>
        <taxon>Agaricomycotina</taxon>
        <taxon>Tremellomycetes</taxon>
        <taxon>Tremellales</taxon>
        <taxon>Cryptococcaceae</taxon>
        <taxon>Cryptococcus</taxon>
        <taxon>Cryptococcus gattii species complex</taxon>
    </lineage>
</organism>
<evidence type="ECO:0000256" key="1">
    <source>
        <dbReference type="SAM" id="MobiDB-lite"/>
    </source>
</evidence>
<sequence length="286" mass="32387">MPDLFEKFGCLPDGTPGENLFLSREERNCFMSLLEIFDLGMRSSISNVQLDHLDGLINKFVRDLTIRHPEMIANTNLHTLTHFARDVGQFGPCYGWWSFTLERINLILKQMNQSGSNKYQASVVAFGEYQDCRNLVRVGMMCMEQGENTGSIDRPITLPSSPSSEALSTAKRKTPSETQEQKTYAVVRLFEPWRGQHPYWDFGEHSSLDVQLWQYGLLSSPRVILLDKTAPGCMVPIALASLPISPRNKDNSSQLWASKPQYLLARTNEPLVLGRRSGSRGKEEKN</sequence>
<protein>
    <submittedName>
        <fullName evidence="2">Uncharacterized protein</fullName>
    </submittedName>
</protein>
<evidence type="ECO:0000313" key="3">
    <source>
        <dbReference type="Proteomes" id="UP000054272"/>
    </source>
</evidence>